<name>A0A8H6XP78_9AGAR</name>
<gene>
    <name evidence="2" type="ORF">MVEN_01696700</name>
</gene>
<dbReference type="OrthoDB" id="3127551at2759"/>
<protein>
    <submittedName>
        <fullName evidence="2">Uncharacterized protein</fullName>
    </submittedName>
</protein>
<accession>A0A8H6XP78</accession>
<organism evidence="2 3">
    <name type="scientific">Mycena venus</name>
    <dbReference type="NCBI Taxonomy" id="2733690"/>
    <lineage>
        <taxon>Eukaryota</taxon>
        <taxon>Fungi</taxon>
        <taxon>Dikarya</taxon>
        <taxon>Basidiomycota</taxon>
        <taxon>Agaricomycotina</taxon>
        <taxon>Agaricomycetes</taxon>
        <taxon>Agaricomycetidae</taxon>
        <taxon>Agaricales</taxon>
        <taxon>Marasmiineae</taxon>
        <taxon>Mycenaceae</taxon>
        <taxon>Mycena</taxon>
    </lineage>
</organism>
<evidence type="ECO:0000256" key="1">
    <source>
        <dbReference type="SAM" id="MobiDB-lite"/>
    </source>
</evidence>
<feature type="region of interest" description="Disordered" evidence="1">
    <location>
        <begin position="254"/>
        <end position="306"/>
    </location>
</feature>
<feature type="compositionally biased region" description="Basic and acidic residues" evidence="1">
    <location>
        <begin position="268"/>
        <end position="283"/>
    </location>
</feature>
<dbReference type="Proteomes" id="UP000620124">
    <property type="component" value="Unassembled WGS sequence"/>
</dbReference>
<dbReference type="EMBL" id="JACAZI010000015">
    <property type="protein sequence ID" value="KAF7344071.1"/>
    <property type="molecule type" value="Genomic_DNA"/>
</dbReference>
<feature type="region of interest" description="Disordered" evidence="1">
    <location>
        <begin position="1"/>
        <end position="38"/>
    </location>
</feature>
<dbReference type="AlphaFoldDB" id="A0A8H6XP78"/>
<feature type="compositionally biased region" description="Basic and acidic residues" evidence="1">
    <location>
        <begin position="291"/>
        <end position="306"/>
    </location>
</feature>
<proteinExistence type="predicted"/>
<evidence type="ECO:0000313" key="2">
    <source>
        <dbReference type="EMBL" id="KAF7344071.1"/>
    </source>
</evidence>
<keyword evidence="3" id="KW-1185">Reference proteome</keyword>
<evidence type="ECO:0000313" key="3">
    <source>
        <dbReference type="Proteomes" id="UP000620124"/>
    </source>
</evidence>
<sequence>MQRRISVRGAGAGNAGTAGTSGNGHMNGNGKGKGNDVEASAGHRVAEVAGLDGLPIPPTPTQRHLIAQLANILHALGGTGVKCACSSSTMATATPAPPAYVLLTPKVTSGIESRPTMGIGRQGRGGWWRRRAEGRACVRYTYARWGPLIGAARGVHAVERERGSGGWGGIVLDREMLDAVVGFAGYGYGYGTTEGYVGNAYGARNGFGEKYTCGGYMAAASTSAEAYSASTSKPYEIAECAGGWNVVPEGGAYGVKGSETEEDGEMDVGDKTPDDSTRKDCVRGKTRRREGKREVVPESNVAHRTE</sequence>
<comment type="caution">
    <text evidence="2">The sequence shown here is derived from an EMBL/GenBank/DDBJ whole genome shotgun (WGS) entry which is preliminary data.</text>
</comment>
<reference evidence="2" key="1">
    <citation type="submission" date="2020-05" db="EMBL/GenBank/DDBJ databases">
        <title>Mycena genomes resolve the evolution of fungal bioluminescence.</title>
        <authorList>
            <person name="Tsai I.J."/>
        </authorList>
    </citation>
    <scope>NUCLEOTIDE SEQUENCE</scope>
    <source>
        <strain evidence="2">CCC161011</strain>
    </source>
</reference>
<feature type="compositionally biased region" description="Gly residues" evidence="1">
    <location>
        <begin position="10"/>
        <end position="32"/>
    </location>
</feature>